<feature type="chain" id="PRO_5032447530" evidence="3">
    <location>
        <begin position="21"/>
        <end position="117"/>
    </location>
</feature>
<evidence type="ECO:0000313" key="4">
    <source>
        <dbReference type="EMBL" id="KAF7992264.1"/>
    </source>
</evidence>
<dbReference type="AlphaFoldDB" id="A0A835CPU9"/>
<dbReference type="Proteomes" id="UP000639338">
    <property type="component" value="Unassembled WGS sequence"/>
</dbReference>
<reference evidence="4 5" key="1">
    <citation type="submission" date="2020-08" db="EMBL/GenBank/DDBJ databases">
        <title>Aphidius gifuensis genome sequencing and assembly.</title>
        <authorList>
            <person name="Du Z."/>
        </authorList>
    </citation>
    <scope>NUCLEOTIDE SEQUENCE [LARGE SCALE GENOMIC DNA]</scope>
    <source>
        <strain evidence="4">YNYX2018</strain>
        <tissue evidence="4">Adults</tissue>
    </source>
</reference>
<keyword evidence="2" id="KW-1133">Transmembrane helix</keyword>
<accession>A0A835CPU9</accession>
<sequence>MKMSIIFLFTLVLVITEITAGVGRSNSVYGLRNSRSNNRTNNRTNNENTKSSVQKLTSENNANGKIRRSGFGLSAWGLIALIIGAIVISTSGYYAFLFYPFLCKKERNYDMIELASV</sequence>
<evidence type="ECO:0000256" key="2">
    <source>
        <dbReference type="SAM" id="Phobius"/>
    </source>
</evidence>
<protein>
    <submittedName>
        <fullName evidence="4">Uncharacterized protein</fullName>
    </submittedName>
</protein>
<feature type="region of interest" description="Disordered" evidence="1">
    <location>
        <begin position="33"/>
        <end position="61"/>
    </location>
</feature>
<keyword evidence="2" id="KW-0472">Membrane</keyword>
<name>A0A835CPU9_APHGI</name>
<evidence type="ECO:0000256" key="3">
    <source>
        <dbReference type="SAM" id="SignalP"/>
    </source>
</evidence>
<gene>
    <name evidence="4" type="ORF">HCN44_001589</name>
</gene>
<evidence type="ECO:0000256" key="1">
    <source>
        <dbReference type="SAM" id="MobiDB-lite"/>
    </source>
</evidence>
<dbReference type="OrthoDB" id="7701316at2759"/>
<keyword evidence="2" id="KW-0812">Transmembrane</keyword>
<feature type="transmembrane region" description="Helical" evidence="2">
    <location>
        <begin position="75"/>
        <end position="102"/>
    </location>
</feature>
<keyword evidence="5" id="KW-1185">Reference proteome</keyword>
<dbReference type="EMBL" id="JACMRX010000003">
    <property type="protein sequence ID" value="KAF7992264.1"/>
    <property type="molecule type" value="Genomic_DNA"/>
</dbReference>
<comment type="caution">
    <text evidence="4">The sequence shown here is derived from an EMBL/GenBank/DDBJ whole genome shotgun (WGS) entry which is preliminary data.</text>
</comment>
<proteinExistence type="predicted"/>
<keyword evidence="3" id="KW-0732">Signal</keyword>
<feature type="signal peptide" evidence="3">
    <location>
        <begin position="1"/>
        <end position="20"/>
    </location>
</feature>
<feature type="compositionally biased region" description="Low complexity" evidence="1">
    <location>
        <begin position="33"/>
        <end position="52"/>
    </location>
</feature>
<organism evidence="4 5">
    <name type="scientific">Aphidius gifuensis</name>
    <name type="common">Parasitoid wasp</name>
    <dbReference type="NCBI Taxonomy" id="684658"/>
    <lineage>
        <taxon>Eukaryota</taxon>
        <taxon>Metazoa</taxon>
        <taxon>Ecdysozoa</taxon>
        <taxon>Arthropoda</taxon>
        <taxon>Hexapoda</taxon>
        <taxon>Insecta</taxon>
        <taxon>Pterygota</taxon>
        <taxon>Neoptera</taxon>
        <taxon>Endopterygota</taxon>
        <taxon>Hymenoptera</taxon>
        <taxon>Apocrita</taxon>
        <taxon>Ichneumonoidea</taxon>
        <taxon>Braconidae</taxon>
        <taxon>Aphidiinae</taxon>
        <taxon>Aphidius</taxon>
    </lineage>
</organism>
<evidence type="ECO:0000313" key="5">
    <source>
        <dbReference type="Proteomes" id="UP000639338"/>
    </source>
</evidence>